<organism evidence="2 3">
    <name type="scientific">Thiothrix nivea (strain ATCC 35100 / DSM 5205 / JP2)</name>
    <dbReference type="NCBI Taxonomy" id="870187"/>
    <lineage>
        <taxon>Bacteria</taxon>
        <taxon>Pseudomonadati</taxon>
        <taxon>Pseudomonadota</taxon>
        <taxon>Gammaproteobacteria</taxon>
        <taxon>Thiotrichales</taxon>
        <taxon>Thiotrichaceae</taxon>
        <taxon>Thiothrix</taxon>
    </lineage>
</organism>
<name>A0A656HET8_THINJ</name>
<reference evidence="3" key="1">
    <citation type="journal article" date="2011" name="Stand. Genomic Sci.">
        <title>Genome sequence of the filamentous, gliding Thiothrix nivea neotype strain (JP2(T)).</title>
        <authorList>
            <person name="Lapidus A."/>
            <person name="Nolan M."/>
            <person name="Lucas S."/>
            <person name="Glavina Del Rio T."/>
            <person name="Tice H."/>
            <person name="Cheng J.F."/>
            <person name="Tapia R."/>
            <person name="Han C."/>
            <person name="Goodwin L."/>
            <person name="Pitluck S."/>
            <person name="Liolios K."/>
            <person name="Pagani I."/>
            <person name="Ivanova N."/>
            <person name="Huntemann M."/>
            <person name="Mavromatis K."/>
            <person name="Mikhailova N."/>
            <person name="Pati A."/>
            <person name="Chen A."/>
            <person name="Palaniappan K."/>
            <person name="Land M."/>
            <person name="Brambilla E.M."/>
            <person name="Rohde M."/>
            <person name="Abt B."/>
            <person name="Verbarg S."/>
            <person name="Goker M."/>
            <person name="Bristow J."/>
            <person name="Eisen J.A."/>
            <person name="Markowitz V."/>
            <person name="Hugenholtz P."/>
            <person name="Kyrpides N.C."/>
            <person name="Klenk H.P."/>
            <person name="Woyke T."/>
        </authorList>
    </citation>
    <scope>NUCLEOTIDE SEQUENCE [LARGE SCALE GENOMIC DNA]</scope>
    <source>
        <strain evidence="3">ATCC 35100 / DSM 5205 / JP2</strain>
    </source>
</reference>
<dbReference type="Proteomes" id="UP000005317">
    <property type="component" value="Unassembled WGS sequence"/>
</dbReference>
<accession>A0A656HET8</accession>
<dbReference type="InterPro" id="IPR027417">
    <property type="entry name" value="P-loop_NTPase"/>
</dbReference>
<proteinExistence type="predicted"/>
<evidence type="ECO:0000313" key="3">
    <source>
        <dbReference type="Proteomes" id="UP000005317"/>
    </source>
</evidence>
<dbReference type="SUPFAM" id="SSF52540">
    <property type="entry name" value="P-loop containing nucleoside triphosphate hydrolases"/>
    <property type="match status" value="1"/>
</dbReference>
<dbReference type="SUPFAM" id="SSF50494">
    <property type="entry name" value="Trypsin-like serine proteases"/>
    <property type="match status" value="1"/>
</dbReference>
<dbReference type="EMBL" id="JH651384">
    <property type="protein sequence ID" value="EIJ35438.1"/>
    <property type="molecule type" value="Genomic_DNA"/>
</dbReference>
<gene>
    <name evidence="2" type="ORF">Thini_2907</name>
</gene>
<sequence length="299" mass="33043">MKNSLVRILHKNTSSVIGGGFLITPTHIVTCAHVVADSIGYNYLSNDIPSEIVFLDFPLLQKNLKFSAKVISWFPVKTNISNNIVRDIAVLELLDDTHLPEGSCPAPVVFLEDNHLDDRMVKICGFPREIPEGDWINGSLQGLVSSGLIQLNHEVGRRCISRGFSGTPVWDKQERAVVGIVVSINTRENERIAYVIPSSLISLAWPLLPKIGRPANPYKGLSYFREEDANLFFGREHFIKKLFSVISNRQFILMIGASGTGKSSILNAGIIPLAQYAFQGLVFPGIANVMDSGKVSHFR</sequence>
<protein>
    <recommendedName>
        <fullName evidence="1">Novel STAND NTPase 1 domain-containing protein</fullName>
    </recommendedName>
</protein>
<dbReference type="InterPro" id="IPR009003">
    <property type="entry name" value="Peptidase_S1_PA"/>
</dbReference>
<dbReference type="Pfam" id="PF13365">
    <property type="entry name" value="Trypsin_2"/>
    <property type="match status" value="1"/>
</dbReference>
<dbReference type="Gene3D" id="3.40.50.300">
    <property type="entry name" value="P-loop containing nucleotide triphosphate hydrolases"/>
    <property type="match status" value="1"/>
</dbReference>
<evidence type="ECO:0000313" key="2">
    <source>
        <dbReference type="EMBL" id="EIJ35438.1"/>
    </source>
</evidence>
<dbReference type="RefSeq" id="WP_002709340.1">
    <property type="nucleotide sequence ID" value="NZ_JH651384.1"/>
</dbReference>
<keyword evidence="3" id="KW-1185">Reference proteome</keyword>
<dbReference type="InterPro" id="IPR049052">
    <property type="entry name" value="nSTAND1"/>
</dbReference>
<feature type="domain" description="Novel STAND NTPase 1" evidence="1">
    <location>
        <begin position="217"/>
        <end position="275"/>
    </location>
</feature>
<evidence type="ECO:0000259" key="1">
    <source>
        <dbReference type="Pfam" id="PF20703"/>
    </source>
</evidence>
<dbReference type="Gene3D" id="2.40.10.120">
    <property type="match status" value="1"/>
</dbReference>
<dbReference type="Pfam" id="PF20703">
    <property type="entry name" value="nSTAND1"/>
    <property type="match status" value="1"/>
</dbReference>
<dbReference type="AlphaFoldDB" id="A0A656HET8"/>
<dbReference type="OrthoDB" id="8479370at2"/>